<name>A0A562RXF2_9BRAD</name>
<evidence type="ECO:0000259" key="1">
    <source>
        <dbReference type="Pfam" id="PF12728"/>
    </source>
</evidence>
<dbReference type="Pfam" id="PF12728">
    <property type="entry name" value="HTH_17"/>
    <property type="match status" value="1"/>
</dbReference>
<dbReference type="AlphaFoldDB" id="A0A562RXF2"/>
<dbReference type="OrthoDB" id="4954032at2"/>
<accession>A0A562RXF2</accession>
<organism evidence="2 3">
    <name type="scientific">Bradyrhizobium huanghuaihaiense</name>
    <dbReference type="NCBI Taxonomy" id="990078"/>
    <lineage>
        <taxon>Bacteria</taxon>
        <taxon>Pseudomonadati</taxon>
        <taxon>Pseudomonadota</taxon>
        <taxon>Alphaproteobacteria</taxon>
        <taxon>Hyphomicrobiales</taxon>
        <taxon>Nitrobacteraceae</taxon>
        <taxon>Bradyrhizobium</taxon>
    </lineage>
</organism>
<proteinExistence type="predicted"/>
<dbReference type="Proteomes" id="UP000316291">
    <property type="component" value="Unassembled WGS sequence"/>
</dbReference>
<protein>
    <submittedName>
        <fullName evidence="2">Excisionase family DNA binding protein</fullName>
    </submittedName>
</protein>
<sequence>MKRSLEQGGQNGPAQEVPRLTYELWPEAGQMLGLTRNATYEAAKRGDIPVTRFGKLMKVPKAAFDRMLKEIGAI</sequence>
<dbReference type="EMBL" id="VLLA01000003">
    <property type="protein sequence ID" value="TWI73633.1"/>
    <property type="molecule type" value="Genomic_DNA"/>
</dbReference>
<evidence type="ECO:0000313" key="3">
    <source>
        <dbReference type="Proteomes" id="UP000316291"/>
    </source>
</evidence>
<gene>
    <name evidence="2" type="ORF">IQ16_01771</name>
</gene>
<dbReference type="InterPro" id="IPR041657">
    <property type="entry name" value="HTH_17"/>
</dbReference>
<reference evidence="2 3" key="1">
    <citation type="journal article" date="2015" name="Stand. Genomic Sci.">
        <title>Genomic Encyclopedia of Bacterial and Archaeal Type Strains, Phase III: the genomes of soil and plant-associated and newly described type strains.</title>
        <authorList>
            <person name="Whitman W.B."/>
            <person name="Woyke T."/>
            <person name="Klenk H.P."/>
            <person name="Zhou Y."/>
            <person name="Lilburn T.G."/>
            <person name="Beck B.J."/>
            <person name="De Vos P."/>
            <person name="Vandamme P."/>
            <person name="Eisen J.A."/>
            <person name="Garrity G."/>
            <person name="Hugenholtz P."/>
            <person name="Kyrpides N.C."/>
        </authorList>
    </citation>
    <scope>NUCLEOTIDE SEQUENCE [LARGE SCALE GENOMIC DNA]</scope>
    <source>
        <strain evidence="2 3">CGMCC 1.10948</strain>
    </source>
</reference>
<keyword evidence="3" id="KW-1185">Reference proteome</keyword>
<evidence type="ECO:0000313" key="2">
    <source>
        <dbReference type="EMBL" id="TWI73633.1"/>
    </source>
</evidence>
<comment type="caution">
    <text evidence="2">The sequence shown here is derived from an EMBL/GenBank/DDBJ whole genome shotgun (WGS) entry which is preliminary data.</text>
</comment>
<feature type="domain" description="Helix-turn-helix" evidence="1">
    <location>
        <begin position="27"/>
        <end position="70"/>
    </location>
</feature>